<organism evidence="3 4">
    <name type="scientific">Vermiconidia calcicola</name>
    <dbReference type="NCBI Taxonomy" id="1690605"/>
    <lineage>
        <taxon>Eukaryota</taxon>
        <taxon>Fungi</taxon>
        <taxon>Dikarya</taxon>
        <taxon>Ascomycota</taxon>
        <taxon>Pezizomycotina</taxon>
        <taxon>Dothideomycetes</taxon>
        <taxon>Dothideomycetidae</taxon>
        <taxon>Mycosphaerellales</taxon>
        <taxon>Extremaceae</taxon>
        <taxon>Vermiconidia</taxon>
    </lineage>
</organism>
<dbReference type="Proteomes" id="UP001345827">
    <property type="component" value="Unassembled WGS sequence"/>
</dbReference>
<evidence type="ECO:0000313" key="4">
    <source>
        <dbReference type="Proteomes" id="UP001345827"/>
    </source>
</evidence>
<evidence type="ECO:0000256" key="1">
    <source>
        <dbReference type="SAM" id="MobiDB-lite"/>
    </source>
</evidence>
<sequence length="387" mass="44416">MSTANTLSTIAKKPVDRWLHRTMATSGSRFVSSKPPTSRTDRDSMAQPASTSQTVGDDDKTPTAFTNLPCEIHLKLSKYLDYDDLCNLGATCRTLRDRMTHETTGRLKKELSQAWNDIGGVFKNEYHFIKKPRLPQHDVVKQQVYGYALVRGYSKIIAKWLVNPSTYHFPCTKCKRTCSMQLFDCTTLVPSFLHNFPHRPYRPQSHHEFYEALICGDCLVTKHRGLYYFLGTGDYRSRIINCDECHMIKVSADDMTLKLMMSCFCEECFQKLNNDWFQYKAFVQDTLEKMKQHEDNPVGHTQWKALPQCPLSAEKVQALTSRLYKFVLWPGQESADTDLPQAESKKLSQESRQDEAPSATSQNEVVTPWIGIIFVCVLMWDAYKALA</sequence>
<accession>A0AAV9QIN8</accession>
<feature type="compositionally biased region" description="Basic and acidic residues" evidence="1">
    <location>
        <begin position="343"/>
        <end position="355"/>
    </location>
</feature>
<feature type="region of interest" description="Disordered" evidence="1">
    <location>
        <begin position="26"/>
        <end position="60"/>
    </location>
</feature>
<proteinExistence type="predicted"/>
<name>A0AAV9QIN8_9PEZI</name>
<comment type="caution">
    <text evidence="3">The sequence shown here is derived from an EMBL/GenBank/DDBJ whole genome shotgun (WGS) entry which is preliminary data.</text>
</comment>
<reference evidence="3 4" key="1">
    <citation type="submission" date="2023-06" db="EMBL/GenBank/DDBJ databases">
        <title>Black Yeasts Isolated from many extreme environments.</title>
        <authorList>
            <person name="Coleine C."/>
            <person name="Stajich J.E."/>
            <person name="Selbmann L."/>
        </authorList>
    </citation>
    <scope>NUCLEOTIDE SEQUENCE [LARGE SCALE GENOMIC DNA]</scope>
    <source>
        <strain evidence="3 4">CCFEE 5887</strain>
    </source>
</reference>
<evidence type="ECO:0000259" key="2">
    <source>
        <dbReference type="PROSITE" id="PS50181"/>
    </source>
</evidence>
<feature type="domain" description="F-box" evidence="2">
    <location>
        <begin position="62"/>
        <end position="118"/>
    </location>
</feature>
<gene>
    <name evidence="3" type="ORF">LTR25_001562</name>
</gene>
<dbReference type="AlphaFoldDB" id="A0AAV9QIN8"/>
<dbReference type="InterPro" id="IPR001810">
    <property type="entry name" value="F-box_dom"/>
</dbReference>
<dbReference type="PROSITE" id="PS50181">
    <property type="entry name" value="FBOX"/>
    <property type="match status" value="1"/>
</dbReference>
<feature type="compositionally biased region" description="Polar residues" evidence="1">
    <location>
        <begin position="26"/>
        <end position="38"/>
    </location>
</feature>
<dbReference type="InterPro" id="IPR036047">
    <property type="entry name" value="F-box-like_dom_sf"/>
</dbReference>
<dbReference type="SUPFAM" id="SSF81383">
    <property type="entry name" value="F-box domain"/>
    <property type="match status" value="1"/>
</dbReference>
<dbReference type="EMBL" id="JAXLQG010000002">
    <property type="protein sequence ID" value="KAK5543947.1"/>
    <property type="molecule type" value="Genomic_DNA"/>
</dbReference>
<keyword evidence="4" id="KW-1185">Reference proteome</keyword>
<dbReference type="Pfam" id="PF12937">
    <property type="entry name" value="F-box-like"/>
    <property type="match status" value="1"/>
</dbReference>
<feature type="region of interest" description="Disordered" evidence="1">
    <location>
        <begin position="335"/>
        <end position="360"/>
    </location>
</feature>
<protein>
    <recommendedName>
        <fullName evidence="2">F-box domain-containing protein</fullName>
    </recommendedName>
</protein>
<evidence type="ECO:0000313" key="3">
    <source>
        <dbReference type="EMBL" id="KAK5543947.1"/>
    </source>
</evidence>